<proteinExistence type="predicted"/>
<evidence type="ECO:0000313" key="2">
    <source>
        <dbReference type="EMBL" id="AUX80104.1"/>
    </source>
</evidence>
<organism evidence="2 3">
    <name type="scientific">Rhizobium fredii</name>
    <name type="common">Sinorhizobium fredii</name>
    <dbReference type="NCBI Taxonomy" id="380"/>
    <lineage>
        <taxon>Bacteria</taxon>
        <taxon>Pseudomonadati</taxon>
        <taxon>Pseudomonadota</taxon>
        <taxon>Alphaproteobacteria</taxon>
        <taxon>Hyphomicrobiales</taxon>
        <taxon>Rhizobiaceae</taxon>
        <taxon>Sinorhizobium/Ensifer group</taxon>
        <taxon>Sinorhizobium</taxon>
    </lineage>
</organism>
<gene>
    <name evidence="2" type="ORF">NXT3_PC00947</name>
</gene>
<protein>
    <submittedName>
        <fullName evidence="2">Uncharacterized protein</fullName>
    </submittedName>
</protein>
<keyword evidence="2" id="KW-0614">Plasmid</keyword>
<geneLocation type="plasmid" evidence="3">
    <name>psfrenxt3c</name>
</geneLocation>
<feature type="region of interest" description="Disordered" evidence="1">
    <location>
        <begin position="62"/>
        <end position="86"/>
    </location>
</feature>
<evidence type="ECO:0000256" key="1">
    <source>
        <dbReference type="SAM" id="MobiDB-lite"/>
    </source>
</evidence>
<evidence type="ECO:0000313" key="3">
    <source>
        <dbReference type="Proteomes" id="UP000239340"/>
    </source>
</evidence>
<reference evidence="2 3" key="1">
    <citation type="submission" date="2017-10" db="EMBL/GenBank/DDBJ databases">
        <title>Analysis of the genome sequences of Rhizobium populations associated to common bean (phaseolus vulgaris).</title>
        <authorList>
            <person name="Bustos P."/>
            <person name="Santamaria R.I."/>
            <person name="Miranda-Sanchez F."/>
            <person name="Perez-Carrascal O."/>
            <person name="Juarez S."/>
            <person name="Lozano L."/>
            <person name="Martinez-Flores I."/>
            <person name="Vinuesa P."/>
            <person name="Martinez-Romero E."/>
            <person name="Cevallos M.A."/>
            <person name="Romero D."/>
            <person name="Davila G."/>
            <person name="Gonzalez V."/>
        </authorList>
    </citation>
    <scope>NUCLEOTIDE SEQUENCE [LARGE SCALE GENOMIC DNA]</scope>
    <source>
        <strain evidence="2 3">NXT3</strain>
        <plasmid evidence="3">Plasmid psfrenxt3c</plasmid>
    </source>
</reference>
<dbReference type="EMBL" id="CP024310">
    <property type="protein sequence ID" value="AUX80104.1"/>
    <property type="molecule type" value="Genomic_DNA"/>
</dbReference>
<name>A0A2L0HF87_RHIFR</name>
<feature type="compositionally biased region" description="Basic and acidic residues" evidence="1">
    <location>
        <begin position="69"/>
        <end position="79"/>
    </location>
</feature>
<accession>A0A2L0HF87</accession>
<dbReference type="Proteomes" id="UP000239340">
    <property type="component" value="Plasmid pSfreNXT3c"/>
</dbReference>
<sequence>MPGLLLPRISDSIPDRKSVLDRWQAVNTVRYRRTSMYVNTTLTMRLLPLVFRARAEERIYPASTSPRIDGQKGSDKCSTRSEACIT</sequence>
<dbReference type="AlphaFoldDB" id="A0A2L0HF87"/>